<organism evidence="2 3">
    <name type="scientific">Secundilactobacillus kimchicus JCM 15530</name>
    <dbReference type="NCBI Taxonomy" id="1302272"/>
    <lineage>
        <taxon>Bacteria</taxon>
        <taxon>Bacillati</taxon>
        <taxon>Bacillota</taxon>
        <taxon>Bacilli</taxon>
        <taxon>Lactobacillales</taxon>
        <taxon>Lactobacillaceae</taxon>
        <taxon>Secundilactobacillus</taxon>
    </lineage>
</organism>
<dbReference type="Proteomes" id="UP000050911">
    <property type="component" value="Unassembled WGS sequence"/>
</dbReference>
<keyword evidence="1" id="KW-0812">Transmembrane</keyword>
<gene>
    <name evidence="2" type="ORF">FC96_GL000003</name>
</gene>
<evidence type="ECO:0000313" key="2">
    <source>
        <dbReference type="EMBL" id="KRK49088.1"/>
    </source>
</evidence>
<dbReference type="PATRIC" id="fig|1302272.5.peg.3"/>
<dbReference type="EMBL" id="AZCX01000001">
    <property type="protein sequence ID" value="KRK49088.1"/>
    <property type="molecule type" value="Genomic_DNA"/>
</dbReference>
<keyword evidence="1" id="KW-0472">Membrane</keyword>
<sequence>MPLSVTLLTGLTLLDLALLFWLKSRFFNEWGLLTTAVLLGLNATNFFLIDHQYVSVIFLVSLALPICLYFIFLAPFFTATYLIQLEIGGTIGCLITLISTHRSLIATSVTLLIIGGWLFIMLKQARRPSQLALLSTVLTVIVLIISR</sequence>
<feature type="transmembrane region" description="Helical" evidence="1">
    <location>
        <begin position="103"/>
        <end position="122"/>
    </location>
</feature>
<dbReference type="RefSeq" id="WP_056941554.1">
    <property type="nucleotide sequence ID" value="NZ_AZCX01000001.1"/>
</dbReference>
<accession>A0A0R1HR22</accession>
<dbReference type="AlphaFoldDB" id="A0A0R1HR22"/>
<evidence type="ECO:0000256" key="1">
    <source>
        <dbReference type="SAM" id="Phobius"/>
    </source>
</evidence>
<reference evidence="2 3" key="1">
    <citation type="journal article" date="2015" name="Genome Announc.">
        <title>Expanding the biotechnology potential of lactobacilli through comparative genomics of 213 strains and associated genera.</title>
        <authorList>
            <person name="Sun Z."/>
            <person name="Harris H.M."/>
            <person name="McCann A."/>
            <person name="Guo C."/>
            <person name="Argimon S."/>
            <person name="Zhang W."/>
            <person name="Yang X."/>
            <person name="Jeffery I.B."/>
            <person name="Cooney J.C."/>
            <person name="Kagawa T.F."/>
            <person name="Liu W."/>
            <person name="Song Y."/>
            <person name="Salvetti E."/>
            <person name="Wrobel A."/>
            <person name="Rasinkangas P."/>
            <person name="Parkhill J."/>
            <person name="Rea M.C."/>
            <person name="O'Sullivan O."/>
            <person name="Ritari J."/>
            <person name="Douillard F.P."/>
            <person name="Paul Ross R."/>
            <person name="Yang R."/>
            <person name="Briner A.E."/>
            <person name="Felis G.E."/>
            <person name="de Vos W.M."/>
            <person name="Barrangou R."/>
            <person name="Klaenhammer T.R."/>
            <person name="Caufield P.W."/>
            <person name="Cui Y."/>
            <person name="Zhang H."/>
            <person name="O'Toole P.W."/>
        </authorList>
    </citation>
    <scope>NUCLEOTIDE SEQUENCE [LARGE SCALE GENOMIC DNA]</scope>
    <source>
        <strain evidence="2 3">JCM 15530</strain>
    </source>
</reference>
<proteinExistence type="predicted"/>
<evidence type="ECO:0000313" key="3">
    <source>
        <dbReference type="Proteomes" id="UP000050911"/>
    </source>
</evidence>
<keyword evidence="1" id="KW-1133">Transmembrane helix</keyword>
<name>A0A0R1HR22_9LACO</name>
<keyword evidence="3" id="KW-1185">Reference proteome</keyword>
<feature type="transmembrane region" description="Helical" evidence="1">
    <location>
        <begin position="29"/>
        <end position="49"/>
    </location>
</feature>
<comment type="caution">
    <text evidence="2">The sequence shown here is derived from an EMBL/GenBank/DDBJ whole genome shotgun (WGS) entry which is preliminary data.</text>
</comment>
<feature type="transmembrane region" description="Helical" evidence="1">
    <location>
        <begin position="56"/>
        <end position="83"/>
    </location>
</feature>
<protein>
    <submittedName>
        <fullName evidence="2">Uncharacterized protein</fullName>
    </submittedName>
</protein>